<keyword evidence="2" id="KW-1185">Reference proteome</keyword>
<proteinExistence type="predicted"/>
<evidence type="ECO:0000313" key="1">
    <source>
        <dbReference type="EnsemblPlants" id="AVESA.00010b.r2.1AG0023790.1.CDS.1"/>
    </source>
</evidence>
<sequence>MLRLRSSILTHILSSSSTSPNSSLLRLLSSTATPTATVPAPAPGISPNPSFAVGDYLVDTCGLTQAQALKASAKLSHLKSPTKPDAVLAFLAGLGLSSADVATLISKDPQLLCAKVDKTLASNFTELTALGLSHPDIARLLSLAPKPFRNRSTVSKLQYYLPLFGSRENLFRALKNGSHLLCSDLERVVKPNVVFLQECGLIDCDIAKLCVNVPMMLATKPERVRAMVACAEGLGVLRGSGTFRHALHAVSFLSEEEIAARVDYTKKTFKWSDAEVNFAISRSPFMLRRTKESLQLKSDFLISKVGLEPAYIARFPALINYSLDVRIRPRYYVVKFLKKNGLLDRYWKFGTIVEVSEKVFVEKFICPHKEAAPHLAQDYAAACRGEVTTRLIFA</sequence>
<reference evidence="1" key="2">
    <citation type="submission" date="2025-09" db="UniProtKB">
        <authorList>
            <consortium name="EnsemblPlants"/>
        </authorList>
    </citation>
    <scope>IDENTIFICATION</scope>
</reference>
<reference evidence="1" key="1">
    <citation type="submission" date="2021-05" db="EMBL/GenBank/DDBJ databases">
        <authorList>
            <person name="Scholz U."/>
            <person name="Mascher M."/>
            <person name="Fiebig A."/>
        </authorList>
    </citation>
    <scope>NUCLEOTIDE SEQUENCE [LARGE SCALE GENOMIC DNA]</scope>
</reference>
<evidence type="ECO:0000313" key="2">
    <source>
        <dbReference type="Proteomes" id="UP001732700"/>
    </source>
</evidence>
<accession>A0ACD5TBA0</accession>
<protein>
    <submittedName>
        <fullName evidence="1">Uncharacterized protein</fullName>
    </submittedName>
</protein>
<organism evidence="1 2">
    <name type="scientific">Avena sativa</name>
    <name type="common">Oat</name>
    <dbReference type="NCBI Taxonomy" id="4498"/>
    <lineage>
        <taxon>Eukaryota</taxon>
        <taxon>Viridiplantae</taxon>
        <taxon>Streptophyta</taxon>
        <taxon>Embryophyta</taxon>
        <taxon>Tracheophyta</taxon>
        <taxon>Spermatophyta</taxon>
        <taxon>Magnoliopsida</taxon>
        <taxon>Liliopsida</taxon>
        <taxon>Poales</taxon>
        <taxon>Poaceae</taxon>
        <taxon>BOP clade</taxon>
        <taxon>Pooideae</taxon>
        <taxon>Poodae</taxon>
        <taxon>Poeae</taxon>
        <taxon>Poeae Chloroplast Group 1 (Aveneae type)</taxon>
        <taxon>Aveninae</taxon>
        <taxon>Avena</taxon>
    </lineage>
</organism>
<dbReference type="EnsemblPlants" id="AVESA.00010b.r2.1AG0023790.1">
    <property type="protein sequence ID" value="AVESA.00010b.r2.1AG0023790.1.CDS.1"/>
    <property type="gene ID" value="AVESA.00010b.r2.1AG0023790"/>
</dbReference>
<dbReference type="Proteomes" id="UP001732700">
    <property type="component" value="Chromosome 1A"/>
</dbReference>
<name>A0ACD5TBA0_AVESA</name>